<accession>A0A4R5FNH2</accession>
<evidence type="ECO:0000313" key="6">
    <source>
        <dbReference type="EMBL" id="TDE54496.1"/>
    </source>
</evidence>
<evidence type="ECO:0000313" key="7">
    <source>
        <dbReference type="Proteomes" id="UP000295136"/>
    </source>
</evidence>
<keyword evidence="4" id="KW-0238">DNA-binding</keyword>
<keyword evidence="7" id="KW-1185">Reference proteome</keyword>
<keyword evidence="5" id="KW-0233">DNA recombination</keyword>
<comment type="function">
    <text evidence="1">Required for the transposition of the insertion element.</text>
</comment>
<dbReference type="InterPro" id="IPR001207">
    <property type="entry name" value="Transposase_mutator"/>
</dbReference>
<evidence type="ECO:0000256" key="3">
    <source>
        <dbReference type="ARBA" id="ARBA00022578"/>
    </source>
</evidence>
<comment type="similarity">
    <text evidence="2">Belongs to the transposase mutator family.</text>
</comment>
<protein>
    <recommendedName>
        <fullName evidence="8">IS256 family transposase</fullName>
    </recommendedName>
</protein>
<evidence type="ECO:0008006" key="8">
    <source>
        <dbReference type="Google" id="ProtNLM"/>
    </source>
</evidence>
<dbReference type="AlphaFoldDB" id="A0A4R5FNH2"/>
<gene>
    <name evidence="6" type="ORF">E1295_15320</name>
</gene>
<dbReference type="GO" id="GO:0006313">
    <property type="term" value="P:DNA transposition"/>
    <property type="evidence" value="ECO:0007669"/>
    <property type="project" value="InterPro"/>
</dbReference>
<proteinExistence type="inferred from homology"/>
<evidence type="ECO:0000256" key="4">
    <source>
        <dbReference type="ARBA" id="ARBA00023125"/>
    </source>
</evidence>
<dbReference type="Pfam" id="PF00872">
    <property type="entry name" value="Transposase_mut"/>
    <property type="match status" value="1"/>
</dbReference>
<reference evidence="6 7" key="1">
    <citation type="submission" date="2019-03" db="EMBL/GenBank/DDBJ databases">
        <title>Draft genome sequences of novel Actinobacteria.</title>
        <authorList>
            <person name="Sahin N."/>
            <person name="Ay H."/>
            <person name="Saygin H."/>
        </authorList>
    </citation>
    <scope>NUCLEOTIDE SEQUENCE [LARGE SCALE GENOMIC DNA]</scope>
    <source>
        <strain evidence="6 7">6K102</strain>
    </source>
</reference>
<dbReference type="Proteomes" id="UP000295136">
    <property type="component" value="Unassembled WGS sequence"/>
</dbReference>
<keyword evidence="3" id="KW-0815">Transposition</keyword>
<sequence>MNLHITLMPVREDRCDMRAATPRSFTAVEGNEGEREVAAEDILPAESEWFDETLAQASPDVLREMAVRMAQMMMDAEVEQRCGAGYGEVSEQRLNSRNGYRRREWDTRAGTVTVA</sequence>
<evidence type="ECO:0000256" key="1">
    <source>
        <dbReference type="ARBA" id="ARBA00002190"/>
    </source>
</evidence>
<comment type="caution">
    <text evidence="6">The sequence shown here is derived from an EMBL/GenBank/DDBJ whole genome shotgun (WGS) entry which is preliminary data.</text>
</comment>
<dbReference type="GO" id="GO:0003677">
    <property type="term" value="F:DNA binding"/>
    <property type="evidence" value="ECO:0007669"/>
    <property type="project" value="UniProtKB-KW"/>
</dbReference>
<evidence type="ECO:0000256" key="5">
    <source>
        <dbReference type="ARBA" id="ARBA00023172"/>
    </source>
</evidence>
<organism evidence="6 7">
    <name type="scientific">Nonomuraea mesophila</name>
    <dbReference type="NCBI Taxonomy" id="2530382"/>
    <lineage>
        <taxon>Bacteria</taxon>
        <taxon>Bacillati</taxon>
        <taxon>Actinomycetota</taxon>
        <taxon>Actinomycetes</taxon>
        <taxon>Streptosporangiales</taxon>
        <taxon>Streptosporangiaceae</taxon>
        <taxon>Nonomuraea</taxon>
    </lineage>
</organism>
<name>A0A4R5FNH2_9ACTN</name>
<dbReference type="GO" id="GO:0004803">
    <property type="term" value="F:transposase activity"/>
    <property type="evidence" value="ECO:0007669"/>
    <property type="project" value="InterPro"/>
</dbReference>
<dbReference type="EMBL" id="SMLD01000033">
    <property type="protein sequence ID" value="TDE54496.1"/>
    <property type="molecule type" value="Genomic_DNA"/>
</dbReference>
<evidence type="ECO:0000256" key="2">
    <source>
        <dbReference type="ARBA" id="ARBA00010961"/>
    </source>
</evidence>